<keyword evidence="2 3" id="KW-0548">Nucleotidyltransferase</keyword>
<evidence type="ECO:0000256" key="3">
    <source>
        <dbReference type="HAMAP-Rule" id="MF_00108"/>
    </source>
</evidence>
<keyword evidence="3" id="KW-0414">Isoprene biosynthesis</keyword>
<keyword evidence="5" id="KW-1185">Reference proteome</keyword>
<dbReference type="Pfam" id="PF01128">
    <property type="entry name" value="IspD"/>
    <property type="match status" value="1"/>
</dbReference>
<dbReference type="CDD" id="cd02516">
    <property type="entry name" value="CDP-ME_synthetase"/>
    <property type="match status" value="1"/>
</dbReference>
<feature type="site" description="Positions MEP for the nucleophilic attack" evidence="3">
    <location>
        <position position="222"/>
    </location>
</feature>
<comment type="similarity">
    <text evidence="3">Belongs to the IspD/TarI cytidylyltransferase family. IspD subfamily.</text>
</comment>
<evidence type="ECO:0000313" key="5">
    <source>
        <dbReference type="Proteomes" id="UP001202961"/>
    </source>
</evidence>
<comment type="caution">
    <text evidence="4">The sequence shown here is derived from an EMBL/GenBank/DDBJ whole genome shotgun (WGS) entry which is preliminary data.</text>
</comment>
<dbReference type="InterPro" id="IPR050088">
    <property type="entry name" value="IspD/TarI_cytidylyltransf_bact"/>
</dbReference>
<dbReference type="RefSeq" id="WP_250930637.1">
    <property type="nucleotide sequence ID" value="NZ_JAMQBK010000059.1"/>
</dbReference>
<feature type="site" description="Transition state stabilizer" evidence="3">
    <location>
        <position position="28"/>
    </location>
</feature>
<feature type="site" description="Positions MEP for the nucleophilic attack" evidence="3">
    <location>
        <position position="168"/>
    </location>
</feature>
<organism evidence="4 5">
    <name type="scientific">Aporhodopirellula aestuarii</name>
    <dbReference type="NCBI Taxonomy" id="2950107"/>
    <lineage>
        <taxon>Bacteria</taxon>
        <taxon>Pseudomonadati</taxon>
        <taxon>Planctomycetota</taxon>
        <taxon>Planctomycetia</taxon>
        <taxon>Pirellulales</taxon>
        <taxon>Pirellulaceae</taxon>
        <taxon>Aporhodopirellula</taxon>
    </lineage>
</organism>
<dbReference type="GO" id="GO:0050518">
    <property type="term" value="F:2-C-methyl-D-erythritol 4-phosphate cytidylyltransferase activity"/>
    <property type="evidence" value="ECO:0007669"/>
    <property type="project" value="UniProtKB-EC"/>
</dbReference>
<dbReference type="PANTHER" id="PTHR32125:SF4">
    <property type="entry name" value="2-C-METHYL-D-ERYTHRITOL 4-PHOSPHATE CYTIDYLYLTRANSFERASE, CHLOROPLASTIC"/>
    <property type="match status" value="1"/>
</dbReference>
<evidence type="ECO:0000313" key="4">
    <source>
        <dbReference type="EMBL" id="MCM2373005.1"/>
    </source>
</evidence>
<dbReference type="EMBL" id="JAMQBK010000059">
    <property type="protein sequence ID" value="MCM2373005.1"/>
    <property type="molecule type" value="Genomic_DNA"/>
</dbReference>
<dbReference type="Proteomes" id="UP001202961">
    <property type="component" value="Unassembled WGS sequence"/>
</dbReference>
<dbReference type="EC" id="2.7.7.60" evidence="3"/>
<accession>A0ABT0U7W3</accession>
<gene>
    <name evidence="3 4" type="primary">ispD</name>
    <name evidence="4" type="ORF">NB063_20525</name>
</gene>
<feature type="site" description="Transition state stabilizer" evidence="3">
    <location>
        <position position="21"/>
    </location>
</feature>
<dbReference type="InterPro" id="IPR001228">
    <property type="entry name" value="IspD"/>
</dbReference>
<dbReference type="Gene3D" id="3.90.550.10">
    <property type="entry name" value="Spore Coat Polysaccharide Biosynthesis Protein SpsA, Chain A"/>
    <property type="match status" value="1"/>
</dbReference>
<dbReference type="PANTHER" id="PTHR32125">
    <property type="entry name" value="2-C-METHYL-D-ERYTHRITOL 4-PHOSPHATE CYTIDYLYLTRANSFERASE, CHLOROPLASTIC"/>
    <property type="match status" value="1"/>
</dbReference>
<protein>
    <recommendedName>
        <fullName evidence="3">2-C-methyl-D-erythritol 4-phosphate cytidylyltransferase</fullName>
        <ecNumber evidence="3">2.7.7.60</ecNumber>
    </recommendedName>
    <alternativeName>
        <fullName evidence="3">4-diphosphocytidyl-2C-methyl-D-erythritol synthase</fullName>
    </alternativeName>
    <alternativeName>
        <fullName evidence="3">MEP cytidylyltransferase</fullName>
        <shortName evidence="3">MCT</shortName>
    </alternativeName>
</protein>
<dbReference type="HAMAP" id="MF_00108">
    <property type="entry name" value="IspD"/>
    <property type="match status" value="1"/>
</dbReference>
<name>A0ABT0U7W3_9BACT</name>
<dbReference type="InterPro" id="IPR029044">
    <property type="entry name" value="Nucleotide-diphossugar_trans"/>
</dbReference>
<sequence>MTSLSPGSVAVILPAAGSGRRFGEEENKLFALLGGRPLWTHAAEILSRRCEVGRILLAVSSCDRDRFEHQVRELTHPERFQIVIGGEQRSDTVAAALAEIASSNPGASRPEIGWVAIHDAARPLVRDSDLDSVFARAAETEAAILATPVTGTLKRTGLDGDSGTTFDRRGMWVALTPQVFQLDLIRQAYQRHRGRAATDDAEMVERMGHPVALVPGAADNLKITYPEDLLVAEALLSERLKRASQ</sequence>
<evidence type="ECO:0000256" key="2">
    <source>
        <dbReference type="ARBA" id="ARBA00022695"/>
    </source>
</evidence>
<comment type="function">
    <text evidence="3">Catalyzes the formation of 4-diphosphocytidyl-2-C-methyl-D-erythritol from CTP and 2-C-methyl-D-erythritol 4-phosphate (MEP).</text>
</comment>
<dbReference type="InterPro" id="IPR034683">
    <property type="entry name" value="IspD/TarI"/>
</dbReference>
<proteinExistence type="inferred from homology"/>
<keyword evidence="1 3" id="KW-0808">Transferase</keyword>
<dbReference type="NCBIfam" id="TIGR00453">
    <property type="entry name" value="ispD"/>
    <property type="match status" value="1"/>
</dbReference>
<comment type="pathway">
    <text evidence="3">Isoprenoid biosynthesis; isopentenyl diphosphate biosynthesis via DXP pathway; isopentenyl diphosphate from 1-deoxy-D-xylulose 5-phosphate: step 2/6.</text>
</comment>
<dbReference type="SUPFAM" id="SSF53448">
    <property type="entry name" value="Nucleotide-diphospho-sugar transferases"/>
    <property type="match status" value="1"/>
</dbReference>
<reference evidence="4 5" key="1">
    <citation type="journal article" date="2022" name="Syst. Appl. Microbiol.">
        <title>Rhodopirellula aestuarii sp. nov., a novel member of the genus Rhodopirellula isolated from brackish sediments collected in the Tagus River estuary, Portugal.</title>
        <authorList>
            <person name="Vitorino I.R."/>
            <person name="Klimek D."/>
            <person name="Calusinska M."/>
            <person name="Lobo-da-Cunha A."/>
            <person name="Vasconcelos V."/>
            <person name="Lage O.M."/>
        </authorList>
    </citation>
    <scope>NUCLEOTIDE SEQUENCE [LARGE SCALE GENOMIC DNA]</scope>
    <source>
        <strain evidence="4 5">ICT_H3.1</strain>
    </source>
</reference>
<comment type="catalytic activity">
    <reaction evidence="3">
        <text>2-C-methyl-D-erythritol 4-phosphate + CTP + H(+) = 4-CDP-2-C-methyl-D-erythritol + diphosphate</text>
        <dbReference type="Rhea" id="RHEA:13429"/>
        <dbReference type="ChEBI" id="CHEBI:15378"/>
        <dbReference type="ChEBI" id="CHEBI:33019"/>
        <dbReference type="ChEBI" id="CHEBI:37563"/>
        <dbReference type="ChEBI" id="CHEBI:57823"/>
        <dbReference type="ChEBI" id="CHEBI:58262"/>
        <dbReference type="EC" id="2.7.7.60"/>
    </reaction>
</comment>
<evidence type="ECO:0000256" key="1">
    <source>
        <dbReference type="ARBA" id="ARBA00022679"/>
    </source>
</evidence>